<sequence>MYEYPELTEYTLEGKWGKIVHMYKENPECRRIEINESRDTALHVAVDLNKVGVVKKLLEAMHLENGMMHLKDVVAKNKRGDTPLHVAASRGFATICKLIIDEFGTDNKDKHYLSRQRNNNGETPLFQAAMNGHKQAFAYLSHILENHNAPYLYLVRNNGDTALHCAISNQYLDLAVIIMHYYDILGTQKNNQGIVPLKVLATRPSAFPSATNFLWSWWHQILYCCILVQPLDPHRKMKAYLAKMDKQQKSYQPPNYPINYATLYDIFNTFTFTIGNVWKNKLEDTENPPNNVGNGFLPPNYETFEQFVRSAFIHVLGLSGVELKEVKKAKQRHQWGRQLFEALMKRPFAAYTGAGGIPEDTEIESISAYDPSDLKRATSPERGDHNDIHSDNSGVAQETSGSKVSNKEQYPLADEKGVVIIRSKISWEVLEERKPKVDGNENNLESNTRNETDQHGDEKNSVEIKREIKDVLEEERQPKIDDRTKDSPFLLAAGNGIVEMVKGILIKVPSVIHETNSQEENVLLVAVRNKKPLVVKALKNNFESDKEVWNTLTLGLDKNGQTILHKAASAPGNDKPWQISGSALQMMWDVNWFQYVRRLVPEHYYLRNDKQNQSASEIFKEEHKELRKESSEWLRETSESCSVVAALVAGVSFATAASIPGDFNDFGKPRLEHESAFDAFVIASLLGLFFSVTGLIMFLTILTSRKLHKEFRRDLPFKLLLGLSSLFVSIVALLVSFCTSHSFLFAHKYKMLIFPLYLATCLPVTFYAIAQLPLYFDLLRGILVSVPRTSNEGDSL</sequence>
<feature type="compositionally biased region" description="Basic and acidic residues" evidence="3">
    <location>
        <begin position="372"/>
        <end position="390"/>
    </location>
</feature>
<dbReference type="PROSITE" id="PS50297">
    <property type="entry name" value="ANK_REP_REGION"/>
    <property type="match status" value="1"/>
</dbReference>
<dbReference type="AlphaFoldDB" id="A0AAN9X7W3"/>
<keyword evidence="4" id="KW-1133">Transmembrane helix</keyword>
<feature type="domain" description="PGG" evidence="5">
    <location>
        <begin position="632"/>
        <end position="742"/>
    </location>
</feature>
<dbReference type="SUPFAM" id="SSF48403">
    <property type="entry name" value="Ankyrin repeat"/>
    <property type="match status" value="2"/>
</dbReference>
<feature type="repeat" description="ANK" evidence="2">
    <location>
        <begin position="79"/>
        <end position="101"/>
    </location>
</feature>
<proteinExistence type="predicted"/>
<reference evidence="6 7" key="1">
    <citation type="submission" date="2024-01" db="EMBL/GenBank/DDBJ databases">
        <title>The genomes of 5 underutilized Papilionoideae crops provide insights into root nodulation and disease resistanc.</title>
        <authorList>
            <person name="Jiang F."/>
        </authorList>
    </citation>
    <scope>NUCLEOTIDE SEQUENCE [LARGE SCALE GENOMIC DNA]</scope>
    <source>
        <strain evidence="6">DUOXIRENSHENG_FW03</strain>
        <tissue evidence="6">Leaves</tissue>
    </source>
</reference>
<gene>
    <name evidence="6" type="ORF">VNO78_31729</name>
</gene>
<dbReference type="PROSITE" id="PS50088">
    <property type="entry name" value="ANK_REPEAT"/>
    <property type="match status" value="1"/>
</dbReference>
<comment type="subcellular location">
    <subcellularLocation>
        <location evidence="1">Cell membrane</location>
        <topology evidence="1">Peripheral membrane protein</topology>
        <orientation evidence="1">Cytoplasmic side</orientation>
    </subcellularLocation>
</comment>
<evidence type="ECO:0000256" key="2">
    <source>
        <dbReference type="PROSITE-ProRule" id="PRU00023"/>
    </source>
</evidence>
<feature type="transmembrane region" description="Helical" evidence="4">
    <location>
        <begin position="715"/>
        <end position="737"/>
    </location>
</feature>
<dbReference type="InterPro" id="IPR026961">
    <property type="entry name" value="PGG_dom"/>
</dbReference>
<feature type="compositionally biased region" description="Polar residues" evidence="3">
    <location>
        <begin position="391"/>
        <end position="408"/>
    </location>
</feature>
<dbReference type="Gene3D" id="1.25.40.20">
    <property type="entry name" value="Ankyrin repeat-containing domain"/>
    <property type="match status" value="2"/>
</dbReference>
<dbReference type="InterPro" id="IPR036770">
    <property type="entry name" value="Ankyrin_rpt-contain_sf"/>
</dbReference>
<comment type="caution">
    <text evidence="6">The sequence shown here is derived from an EMBL/GenBank/DDBJ whole genome shotgun (WGS) entry which is preliminary data.</text>
</comment>
<evidence type="ECO:0000313" key="6">
    <source>
        <dbReference type="EMBL" id="KAK7385830.1"/>
    </source>
</evidence>
<accession>A0AAN9X7W3</accession>
<dbReference type="Proteomes" id="UP001386955">
    <property type="component" value="Unassembled WGS sequence"/>
</dbReference>
<dbReference type="Pfam" id="PF12796">
    <property type="entry name" value="Ank_2"/>
    <property type="match status" value="2"/>
</dbReference>
<feature type="transmembrane region" description="Helical" evidence="4">
    <location>
        <begin position="679"/>
        <end position="703"/>
    </location>
</feature>
<feature type="transmembrane region" description="Helical" evidence="4">
    <location>
        <begin position="749"/>
        <end position="770"/>
    </location>
</feature>
<evidence type="ECO:0000256" key="3">
    <source>
        <dbReference type="SAM" id="MobiDB-lite"/>
    </source>
</evidence>
<feature type="region of interest" description="Disordered" evidence="3">
    <location>
        <begin position="368"/>
        <end position="409"/>
    </location>
</feature>
<protein>
    <recommendedName>
        <fullName evidence="5">PGG domain-containing protein</fullName>
    </recommendedName>
</protein>
<evidence type="ECO:0000256" key="1">
    <source>
        <dbReference type="ARBA" id="ARBA00004413"/>
    </source>
</evidence>
<keyword evidence="4" id="KW-0472">Membrane</keyword>
<dbReference type="Pfam" id="PF13962">
    <property type="entry name" value="PGG"/>
    <property type="match status" value="1"/>
</dbReference>
<dbReference type="InterPro" id="IPR002110">
    <property type="entry name" value="Ankyrin_rpt"/>
</dbReference>
<dbReference type="PANTHER" id="PTHR24177:SF187">
    <property type="entry name" value="ANKYRIN REPEAT PROTEIN"/>
    <property type="match status" value="1"/>
</dbReference>
<dbReference type="SMART" id="SM00248">
    <property type="entry name" value="ANK"/>
    <property type="match status" value="6"/>
</dbReference>
<feature type="region of interest" description="Disordered" evidence="3">
    <location>
        <begin position="435"/>
        <end position="463"/>
    </location>
</feature>
<keyword evidence="2" id="KW-0040">ANK repeat</keyword>
<evidence type="ECO:0000256" key="4">
    <source>
        <dbReference type="SAM" id="Phobius"/>
    </source>
</evidence>
<dbReference type="GO" id="GO:0005886">
    <property type="term" value="C:plasma membrane"/>
    <property type="evidence" value="ECO:0007669"/>
    <property type="project" value="UniProtKB-SubCell"/>
</dbReference>
<keyword evidence="7" id="KW-1185">Reference proteome</keyword>
<evidence type="ECO:0000313" key="7">
    <source>
        <dbReference type="Proteomes" id="UP001386955"/>
    </source>
</evidence>
<dbReference type="EMBL" id="JAYMYS010000008">
    <property type="protein sequence ID" value="KAK7385830.1"/>
    <property type="molecule type" value="Genomic_DNA"/>
</dbReference>
<keyword evidence="4" id="KW-0812">Transmembrane</keyword>
<dbReference type="PANTHER" id="PTHR24177">
    <property type="entry name" value="CASKIN"/>
    <property type="match status" value="1"/>
</dbReference>
<evidence type="ECO:0000259" key="5">
    <source>
        <dbReference type="Pfam" id="PF13962"/>
    </source>
</evidence>
<feature type="compositionally biased region" description="Basic and acidic residues" evidence="3">
    <location>
        <begin position="448"/>
        <end position="463"/>
    </location>
</feature>
<name>A0AAN9X7W3_PSOTE</name>
<organism evidence="6 7">
    <name type="scientific">Psophocarpus tetragonolobus</name>
    <name type="common">Winged bean</name>
    <name type="synonym">Dolichos tetragonolobus</name>
    <dbReference type="NCBI Taxonomy" id="3891"/>
    <lineage>
        <taxon>Eukaryota</taxon>
        <taxon>Viridiplantae</taxon>
        <taxon>Streptophyta</taxon>
        <taxon>Embryophyta</taxon>
        <taxon>Tracheophyta</taxon>
        <taxon>Spermatophyta</taxon>
        <taxon>Magnoliopsida</taxon>
        <taxon>eudicotyledons</taxon>
        <taxon>Gunneridae</taxon>
        <taxon>Pentapetalae</taxon>
        <taxon>rosids</taxon>
        <taxon>fabids</taxon>
        <taxon>Fabales</taxon>
        <taxon>Fabaceae</taxon>
        <taxon>Papilionoideae</taxon>
        <taxon>50 kb inversion clade</taxon>
        <taxon>NPAAA clade</taxon>
        <taxon>indigoferoid/millettioid clade</taxon>
        <taxon>Phaseoleae</taxon>
        <taxon>Psophocarpus</taxon>
    </lineage>
</organism>